<dbReference type="Proteomes" id="UP000377595">
    <property type="component" value="Unassembled WGS sequence"/>
</dbReference>
<evidence type="ECO:0000313" key="2">
    <source>
        <dbReference type="Proteomes" id="UP000377595"/>
    </source>
</evidence>
<evidence type="ECO:0000313" key="1">
    <source>
        <dbReference type="EMBL" id="GES24608.1"/>
    </source>
</evidence>
<keyword evidence="2" id="KW-1185">Reference proteome</keyword>
<dbReference type="AlphaFoldDB" id="A0A5M3Y1L7"/>
<accession>A0A5M3Y1L7</accession>
<proteinExistence type="predicted"/>
<name>A0A5M3Y1L7_9ACTN</name>
<sequence>MAAVHQTSTAGRSGVVVHAGDVEREPCQLGSIGDDVTADDLNNVPRFESAAVAQRLRVPTREQTIDGRRDGVATDCVEVIVLPVGFWPRNGSIAQR</sequence>
<comment type="caution">
    <text evidence="1">The sequence shown here is derived from an EMBL/GenBank/DDBJ whole genome shotgun (WGS) entry which is preliminary data.</text>
</comment>
<reference evidence="1 2" key="1">
    <citation type="submission" date="2019-10" db="EMBL/GenBank/DDBJ databases">
        <title>Whole genome shotgun sequence of Acrocarpospora pleiomorpha NBRC 16267.</title>
        <authorList>
            <person name="Ichikawa N."/>
            <person name="Kimura A."/>
            <person name="Kitahashi Y."/>
            <person name="Komaki H."/>
            <person name="Oguchi A."/>
        </authorList>
    </citation>
    <scope>NUCLEOTIDE SEQUENCE [LARGE SCALE GENOMIC DNA]</scope>
    <source>
        <strain evidence="1 2">NBRC 16267</strain>
    </source>
</reference>
<dbReference type="EMBL" id="BLAF01000054">
    <property type="protein sequence ID" value="GES24608.1"/>
    <property type="molecule type" value="Genomic_DNA"/>
</dbReference>
<protein>
    <submittedName>
        <fullName evidence="1">Uncharacterized protein</fullName>
    </submittedName>
</protein>
<organism evidence="1 2">
    <name type="scientific">Acrocarpospora pleiomorpha</name>
    <dbReference type="NCBI Taxonomy" id="90975"/>
    <lineage>
        <taxon>Bacteria</taxon>
        <taxon>Bacillati</taxon>
        <taxon>Actinomycetota</taxon>
        <taxon>Actinomycetes</taxon>
        <taxon>Streptosporangiales</taxon>
        <taxon>Streptosporangiaceae</taxon>
        <taxon>Acrocarpospora</taxon>
    </lineage>
</organism>
<gene>
    <name evidence="1" type="ORF">Aple_075070</name>
</gene>